<evidence type="ECO:0000256" key="2">
    <source>
        <dbReference type="SAM" id="SignalP"/>
    </source>
</evidence>
<feature type="chain" id="PRO_5012002579" evidence="2">
    <location>
        <begin position="29"/>
        <end position="576"/>
    </location>
</feature>
<organism evidence="3 4">
    <name type="scientific">Bradyrhizobium erythrophlei</name>
    <dbReference type="NCBI Taxonomy" id="1437360"/>
    <lineage>
        <taxon>Bacteria</taxon>
        <taxon>Pseudomonadati</taxon>
        <taxon>Pseudomonadota</taxon>
        <taxon>Alphaproteobacteria</taxon>
        <taxon>Hyphomicrobiales</taxon>
        <taxon>Nitrobacteraceae</taxon>
        <taxon>Bradyrhizobium</taxon>
    </lineage>
</organism>
<dbReference type="OrthoDB" id="128078at2"/>
<evidence type="ECO:0000256" key="1">
    <source>
        <dbReference type="SAM" id="MobiDB-lite"/>
    </source>
</evidence>
<sequence length="576" mass="63091">MKVNKPFGGLLLGALLGASQIAIQPAYADEEQMQRQIDAMKRQLEKMQRELAESKKQSKKQSQPQAPAEPAQAVTARNGNEIVLPAPAPPRPDDGSTIFTKGLPSWVEGIHFSMAGTYLAAEGVARQHNEVADGASMPPFGSPGIPLQNSALWNEKEFRFSAQQSRIALKAWGDIDPNQHLKGYFEMDFLGAATDANNRESNSFNPRMRQAFGEYDNDLWHFHFVGGQAWSFLTQNRVGMLPNFENIPLTIDAQYVVGFDWLRNPQLRFVYDVDKIAWFGVSLEEPAAVFPGAPSSGNTNIVPPGINTNINNFCQGSSHLNNTTTCSNDVAPDVIEKFAIDPGFGHYELVGLERWFSDSTNNGLPNSSWSQKVTMGWGVGGSFLVPAVPKILDLQGSILYGQGIGRYTASQLPDVVIGPDGTLSPIKMLSFLVGGVAHPFENNEIYAYYGQDQTYANAWTVAGTQGGWGNPNFANNGCFNQNLTNNPGALGSGPAYNTPIAGFTCSFNVQKAQEFTIGFWQDAYKGDLGRLRYGLQYEYVRLTAFAGLPTGTGTPNQGLTPDNNMLWFSVRYYPFN</sequence>
<name>A0A1M5YIK8_9BRAD</name>
<dbReference type="Proteomes" id="UP000189796">
    <property type="component" value="Chromosome I"/>
</dbReference>
<feature type="compositionally biased region" description="Basic and acidic residues" evidence="1">
    <location>
        <begin position="38"/>
        <end position="56"/>
    </location>
</feature>
<protein>
    <submittedName>
        <fullName evidence="3">Type II secretion system (T2SS), protein M</fullName>
    </submittedName>
</protein>
<evidence type="ECO:0000313" key="4">
    <source>
        <dbReference type="Proteomes" id="UP000189796"/>
    </source>
</evidence>
<gene>
    <name evidence="3" type="ORF">SAMN05443248_8352</name>
</gene>
<accession>A0A1M5YIK8</accession>
<dbReference type="EMBL" id="LT670817">
    <property type="protein sequence ID" value="SHI11728.1"/>
    <property type="molecule type" value="Genomic_DNA"/>
</dbReference>
<keyword evidence="2" id="KW-0732">Signal</keyword>
<feature type="region of interest" description="Disordered" evidence="1">
    <location>
        <begin position="34"/>
        <end position="74"/>
    </location>
</feature>
<proteinExistence type="predicted"/>
<feature type="signal peptide" evidence="2">
    <location>
        <begin position="1"/>
        <end position="28"/>
    </location>
</feature>
<dbReference type="RefSeq" id="WP_079606381.1">
    <property type="nucleotide sequence ID" value="NZ_LT670817.1"/>
</dbReference>
<evidence type="ECO:0000313" key="3">
    <source>
        <dbReference type="EMBL" id="SHI11728.1"/>
    </source>
</evidence>
<reference evidence="3 4" key="1">
    <citation type="submission" date="2016-11" db="EMBL/GenBank/DDBJ databases">
        <authorList>
            <person name="Jaros S."/>
            <person name="Januszkiewicz K."/>
            <person name="Wedrychowicz H."/>
        </authorList>
    </citation>
    <scope>NUCLEOTIDE SEQUENCE [LARGE SCALE GENOMIC DNA]</scope>
    <source>
        <strain evidence="3 4">GAS138</strain>
    </source>
</reference>
<feature type="compositionally biased region" description="Low complexity" evidence="1">
    <location>
        <begin position="60"/>
        <end position="73"/>
    </location>
</feature>
<dbReference type="AlphaFoldDB" id="A0A1M5YIK8"/>